<dbReference type="Proteomes" id="UP001591681">
    <property type="component" value="Unassembled WGS sequence"/>
</dbReference>
<keyword evidence="4" id="KW-1185">Reference proteome</keyword>
<gene>
    <name evidence="3" type="ORF">ACEWY4_021164</name>
</gene>
<evidence type="ECO:0000256" key="2">
    <source>
        <dbReference type="SAM" id="MobiDB-lite"/>
    </source>
</evidence>
<evidence type="ECO:0008006" key="5">
    <source>
        <dbReference type="Google" id="ProtNLM"/>
    </source>
</evidence>
<feature type="compositionally biased region" description="Basic and acidic residues" evidence="2">
    <location>
        <begin position="327"/>
        <end position="344"/>
    </location>
</feature>
<evidence type="ECO:0000256" key="1">
    <source>
        <dbReference type="SAM" id="Coils"/>
    </source>
</evidence>
<evidence type="ECO:0000313" key="3">
    <source>
        <dbReference type="EMBL" id="KAL2083391.1"/>
    </source>
</evidence>
<sequence length="344" mass="41062">MNLLSEALRSNMSETMTREVEMVLQDMAEEAEQKQQAMRHTVKKLQQYKQDLIASIHLEKQARESERERLEASVEAVRQEEWAKHMQDESFMKMKQEEERLTDEREKLRERRYALERENRWLLFQLELKEDENYEKRMSKETDRFIQEAAKWDRLTRERVDVALSTTLSAAATKQKLLVELKNQASKWMVRNANNQEVSSTQGAPRVLRGWMLREEWGKLQNTEACLNDHVQSFTCRKEIEQTILLNKRLLANINKKYEKQMKQLMVEKTKKEEEIRAAALKEREKLEQKLKKEMEKQLKAEMKEQMKQEAEERKQAEKLEKKAKKEKREKAAVSGTEGDRDQA</sequence>
<accession>A0ABD1JBF3</accession>
<proteinExistence type="predicted"/>
<name>A0ABD1JBF3_9TELE</name>
<organism evidence="3 4">
    <name type="scientific">Coilia grayii</name>
    <name type="common">Gray's grenadier anchovy</name>
    <dbReference type="NCBI Taxonomy" id="363190"/>
    <lineage>
        <taxon>Eukaryota</taxon>
        <taxon>Metazoa</taxon>
        <taxon>Chordata</taxon>
        <taxon>Craniata</taxon>
        <taxon>Vertebrata</taxon>
        <taxon>Euteleostomi</taxon>
        <taxon>Actinopterygii</taxon>
        <taxon>Neopterygii</taxon>
        <taxon>Teleostei</taxon>
        <taxon>Clupei</taxon>
        <taxon>Clupeiformes</taxon>
        <taxon>Clupeoidei</taxon>
        <taxon>Engraulidae</taxon>
        <taxon>Coilinae</taxon>
        <taxon>Coilia</taxon>
    </lineage>
</organism>
<evidence type="ECO:0000313" key="4">
    <source>
        <dbReference type="Proteomes" id="UP001591681"/>
    </source>
</evidence>
<comment type="caution">
    <text evidence="3">The sequence shown here is derived from an EMBL/GenBank/DDBJ whole genome shotgun (WGS) entry which is preliminary data.</text>
</comment>
<protein>
    <recommendedName>
        <fullName evidence="5">Trichohyalin-plectin-homology domain-containing protein</fullName>
    </recommendedName>
</protein>
<dbReference type="EMBL" id="JBHFQA010000018">
    <property type="protein sequence ID" value="KAL2083391.1"/>
    <property type="molecule type" value="Genomic_DNA"/>
</dbReference>
<feature type="coiled-coil region" evidence="1">
    <location>
        <begin position="24"/>
        <end position="118"/>
    </location>
</feature>
<feature type="region of interest" description="Disordered" evidence="2">
    <location>
        <begin position="298"/>
        <end position="344"/>
    </location>
</feature>
<feature type="compositionally biased region" description="Basic and acidic residues" evidence="2">
    <location>
        <begin position="298"/>
        <end position="321"/>
    </location>
</feature>
<reference evidence="3 4" key="1">
    <citation type="submission" date="2024-09" db="EMBL/GenBank/DDBJ databases">
        <title>A chromosome-level genome assembly of Gray's grenadier anchovy, Coilia grayii.</title>
        <authorList>
            <person name="Fu Z."/>
        </authorList>
    </citation>
    <scope>NUCLEOTIDE SEQUENCE [LARGE SCALE GENOMIC DNA]</scope>
    <source>
        <strain evidence="3">G4</strain>
        <tissue evidence="3">Muscle</tissue>
    </source>
</reference>
<dbReference type="AlphaFoldDB" id="A0ABD1JBF3"/>
<keyword evidence="1" id="KW-0175">Coiled coil</keyword>